<organism evidence="3 4">
    <name type="scientific">Eremothecium sinecaudum</name>
    <dbReference type="NCBI Taxonomy" id="45286"/>
    <lineage>
        <taxon>Eukaryota</taxon>
        <taxon>Fungi</taxon>
        <taxon>Dikarya</taxon>
        <taxon>Ascomycota</taxon>
        <taxon>Saccharomycotina</taxon>
        <taxon>Saccharomycetes</taxon>
        <taxon>Saccharomycetales</taxon>
        <taxon>Saccharomycetaceae</taxon>
        <taxon>Eremothecium</taxon>
    </lineage>
</organism>
<feature type="region of interest" description="Disordered" evidence="1">
    <location>
        <begin position="424"/>
        <end position="468"/>
    </location>
</feature>
<accession>A0A120K0T6</accession>
<keyword evidence="2" id="KW-1133">Transmembrane helix</keyword>
<feature type="region of interest" description="Disordered" evidence="1">
    <location>
        <begin position="165"/>
        <end position="198"/>
    </location>
</feature>
<dbReference type="Pfam" id="PF08693">
    <property type="entry name" value="SKG6"/>
    <property type="match status" value="2"/>
</dbReference>
<dbReference type="STRING" id="45286.A0A120K0T6"/>
<evidence type="ECO:0000256" key="2">
    <source>
        <dbReference type="SAM" id="Phobius"/>
    </source>
</evidence>
<feature type="transmembrane region" description="Helical" evidence="2">
    <location>
        <begin position="34"/>
        <end position="58"/>
    </location>
</feature>
<reference evidence="3 4" key="1">
    <citation type="submission" date="2016-01" db="EMBL/GenBank/DDBJ databases">
        <title>Genome sequence of the yeast Holleya sinecauda.</title>
        <authorList>
            <person name="Dietrich F.S."/>
        </authorList>
    </citation>
    <scope>NUCLEOTIDE SEQUENCE [LARGE SCALE GENOMIC DNA]</scope>
    <source>
        <strain evidence="3 4">ATCC 58844</strain>
    </source>
</reference>
<feature type="compositionally biased region" description="Polar residues" evidence="1">
    <location>
        <begin position="444"/>
        <end position="468"/>
    </location>
</feature>
<protein>
    <submittedName>
        <fullName evidence="3">HBL256Wp</fullName>
    </submittedName>
</protein>
<dbReference type="AlphaFoldDB" id="A0A120K0T6"/>
<evidence type="ECO:0000313" key="3">
    <source>
        <dbReference type="EMBL" id="AMD18646.1"/>
    </source>
</evidence>
<dbReference type="GeneID" id="28721791"/>
<keyword evidence="2" id="KW-0812">Transmembrane</keyword>
<name>A0A120K0T6_9SACH</name>
<feature type="region of interest" description="Disordered" evidence="1">
    <location>
        <begin position="347"/>
        <end position="384"/>
    </location>
</feature>
<keyword evidence="2" id="KW-0472">Membrane</keyword>
<dbReference type="Proteomes" id="UP000243052">
    <property type="component" value="Chromosome ii"/>
</dbReference>
<dbReference type="EMBL" id="CP014242">
    <property type="protein sequence ID" value="AMD18646.1"/>
    <property type="molecule type" value="Genomic_DNA"/>
</dbReference>
<dbReference type="RefSeq" id="XP_017985642.1">
    <property type="nucleotide sequence ID" value="XM_018130262.1"/>
</dbReference>
<evidence type="ECO:0000256" key="1">
    <source>
        <dbReference type="SAM" id="MobiDB-lite"/>
    </source>
</evidence>
<feature type="compositionally biased region" description="Basic and acidic residues" evidence="1">
    <location>
        <begin position="352"/>
        <end position="364"/>
    </location>
</feature>
<feature type="compositionally biased region" description="Basic and acidic residues" evidence="1">
    <location>
        <begin position="424"/>
        <end position="441"/>
    </location>
</feature>
<evidence type="ECO:0000313" key="4">
    <source>
        <dbReference type="Proteomes" id="UP000243052"/>
    </source>
</evidence>
<keyword evidence="4" id="KW-1185">Reference proteome</keyword>
<feature type="compositionally biased region" description="Low complexity" evidence="1">
    <location>
        <begin position="179"/>
        <end position="191"/>
    </location>
</feature>
<dbReference type="InterPro" id="IPR014805">
    <property type="entry name" value="SKG6/TOS2-like"/>
</dbReference>
<sequence>MAETSLSLNELETSATGCVGEACHRTPSVGSESAIIIGVLIPAVIIMIGLGVVLVIVWRRSRAEALEDDDPMFYGETEYLPDAETIDLYSSDGYDGTRNKHRFSEVSYKPPEFAGLRTQGARASARSSQIDGFILPDDMMDTDTLRNFVRAVEGTEYDGYKVAENSSRSTLPKQVASARSSKYQPRSSQSSLVPGRRHDLRRVRTRSTGDRMSQVFSRSYPGDMMMHSYSVYNTPNQYNPNMMRRNRNNNYGRISMHENVRNCSTGVNSRPSSYMHQGFSASESIHRKTAADNPQYAYSQEDLAMHRYTLYNYIDVDDIPSFSSTFREYPPTPQQISKSVSVLPVLDNSNCHNKEKPTPKKPQKEEEENEEVARGDTGYATSFLDEKGDGIDRIKSIYQIYFDSQTTTNLPKGNDESDDIAKLQRGQRAPEKTPKVPEKALVRNSGTNHNTGKLQKNDSALNQQSSSAKLPSNITQYLPDSAVAASVSSSVYSPVKSPSYVLSTDNIHSAQVNHYPNSYPTQQSIMSRSCNQLDNPELYQYTPNSSYNSFTEPPTAKFPGGAKLPHHLRNSISMMHPMTLGQKINYKPAGSIRQLYEVFGGPNQHGYPVPRLSSLLDYNNSDQARSLTVLPTGRSQDNLRKQLE</sequence>
<proteinExistence type="predicted"/>
<gene>
    <name evidence="3" type="ORF">AW171_hschr2156</name>
</gene>
<dbReference type="OrthoDB" id="4035953at2759"/>